<gene>
    <name evidence="2" type="ORF">RDB_LOCUS45199</name>
</gene>
<name>A0A8H3HVG9_9AGAM</name>
<feature type="region of interest" description="Disordered" evidence="1">
    <location>
        <begin position="124"/>
        <end position="148"/>
    </location>
</feature>
<evidence type="ECO:0000256" key="1">
    <source>
        <dbReference type="SAM" id="MobiDB-lite"/>
    </source>
</evidence>
<feature type="compositionally biased region" description="Low complexity" evidence="1">
    <location>
        <begin position="134"/>
        <end position="148"/>
    </location>
</feature>
<dbReference type="AlphaFoldDB" id="A0A8H3HVG9"/>
<evidence type="ECO:0000313" key="2">
    <source>
        <dbReference type="EMBL" id="CAE7107088.1"/>
    </source>
</evidence>
<dbReference type="EMBL" id="CAJNJQ010000894">
    <property type="protein sequence ID" value="CAE7107088.1"/>
    <property type="molecule type" value="Genomic_DNA"/>
</dbReference>
<reference evidence="2" key="1">
    <citation type="submission" date="2021-01" db="EMBL/GenBank/DDBJ databases">
        <authorList>
            <person name="Kaushik A."/>
        </authorList>
    </citation>
    <scope>NUCLEOTIDE SEQUENCE</scope>
    <source>
        <strain evidence="2">AG5</strain>
    </source>
</reference>
<proteinExistence type="predicted"/>
<feature type="compositionally biased region" description="Polar residues" evidence="1">
    <location>
        <begin position="169"/>
        <end position="190"/>
    </location>
</feature>
<feature type="region of interest" description="Disordered" evidence="1">
    <location>
        <begin position="78"/>
        <end position="107"/>
    </location>
</feature>
<comment type="caution">
    <text evidence="2">The sequence shown here is derived from an EMBL/GenBank/DDBJ whole genome shotgun (WGS) entry which is preliminary data.</text>
</comment>
<feature type="region of interest" description="Disordered" evidence="1">
    <location>
        <begin position="165"/>
        <end position="190"/>
    </location>
</feature>
<evidence type="ECO:0000313" key="3">
    <source>
        <dbReference type="Proteomes" id="UP000663827"/>
    </source>
</evidence>
<sequence>MDSPIRDLFPARLDPTRIYDAMDTNLRDSTLPDRSDAEQSVPRREYLSQMHSETIVGTNCYPSTGYVSALPAVPSRVRSKYNRTPSGTKAAEGSKDTCHLSSSAGTSSGQYCALERSFGQDRASTLNLPHDRSASLSESASRPSISSRTSSHSICSILSSLSIRRKTRPTATSRSSFARPSGYNPSEQSTFAAYPWTRPETLERLDKASRTTSHIAISDILLNSELDSFTAAELIQDACQTAGQVGVSTHDLLSRTVFCENLDLGITPLCLEASRVDLGKGGTELVQWLIRNTRPSEVPSEIMKGCLMRLSGMGEQSAWDVLKSFIPTGPCEAQLAYQVDVQGLEDASQGKSWFSWSGRAMAGEDQESAYEDTSTLVGCINQTDTRSMATDKLEEEADMLQVHRAQITIPSFAEHILGLGLADKSSAPNKPSRKSATPSTDDVLTTEWMFEGRLWAFSMEKDTLLLTLRQISSAIPPNPIKVKALVRILPLGIRGAGAKKSGRWIRSLLPTRAARDASPIGPLYECEFEEKELVPGVAGIDGNSSVGKTEKEAYVFEISKLVGPYRGIKVEVMVYNRQ</sequence>
<organism evidence="2 3">
    <name type="scientific">Rhizoctonia solani</name>
    <dbReference type="NCBI Taxonomy" id="456999"/>
    <lineage>
        <taxon>Eukaryota</taxon>
        <taxon>Fungi</taxon>
        <taxon>Dikarya</taxon>
        <taxon>Basidiomycota</taxon>
        <taxon>Agaricomycotina</taxon>
        <taxon>Agaricomycetes</taxon>
        <taxon>Cantharellales</taxon>
        <taxon>Ceratobasidiaceae</taxon>
        <taxon>Rhizoctonia</taxon>
    </lineage>
</organism>
<dbReference type="Proteomes" id="UP000663827">
    <property type="component" value="Unassembled WGS sequence"/>
</dbReference>
<accession>A0A8H3HVG9</accession>
<protein>
    <submittedName>
        <fullName evidence="2">Uncharacterized protein</fullName>
    </submittedName>
</protein>